<gene>
    <name evidence="1" type="ORF">CISIN_1g029715mg</name>
</gene>
<organism evidence="1 2">
    <name type="scientific">Citrus sinensis</name>
    <name type="common">Sweet orange</name>
    <name type="synonym">Citrus aurantium var. sinensis</name>
    <dbReference type="NCBI Taxonomy" id="2711"/>
    <lineage>
        <taxon>Eukaryota</taxon>
        <taxon>Viridiplantae</taxon>
        <taxon>Streptophyta</taxon>
        <taxon>Embryophyta</taxon>
        <taxon>Tracheophyta</taxon>
        <taxon>Spermatophyta</taxon>
        <taxon>Magnoliopsida</taxon>
        <taxon>eudicotyledons</taxon>
        <taxon>Gunneridae</taxon>
        <taxon>Pentapetalae</taxon>
        <taxon>rosids</taxon>
        <taxon>malvids</taxon>
        <taxon>Sapindales</taxon>
        <taxon>Rutaceae</taxon>
        <taxon>Aurantioideae</taxon>
        <taxon>Citrus</taxon>
    </lineage>
</organism>
<sequence length="189" mass="20933">MNSAHSVIRNQIVGRFYRGFRVELRSESEMAAATISGRSSSTFARTILRSVPTRASAATPRRPSQVSVSNGFVPSNFSLRWPTRFSPAPSPIRLVRRELSTLVPVHSAISAACLVSRLPTDANISIQGLISPSPMSCSYDIVHGACNRIDTCWCGFHFEANGICPTLLLGVLENFQIFIWKKWGRFSCW</sequence>
<proteinExistence type="predicted"/>
<evidence type="ECO:0000313" key="2">
    <source>
        <dbReference type="Proteomes" id="UP000027120"/>
    </source>
</evidence>
<accession>A0A067DV84</accession>
<keyword evidence="2" id="KW-1185">Reference proteome</keyword>
<dbReference type="AlphaFoldDB" id="A0A067DV84"/>
<dbReference type="EMBL" id="KK785251">
    <property type="protein sequence ID" value="KDO45485.1"/>
    <property type="molecule type" value="Genomic_DNA"/>
</dbReference>
<dbReference type="Proteomes" id="UP000027120">
    <property type="component" value="Unassembled WGS sequence"/>
</dbReference>
<evidence type="ECO:0000313" key="1">
    <source>
        <dbReference type="EMBL" id="KDO45485.1"/>
    </source>
</evidence>
<name>A0A067DV84_CITSI</name>
<reference evidence="1 2" key="1">
    <citation type="submission" date="2014-04" db="EMBL/GenBank/DDBJ databases">
        <authorList>
            <consortium name="International Citrus Genome Consortium"/>
            <person name="Gmitter F."/>
            <person name="Chen C."/>
            <person name="Farmerie W."/>
            <person name="Harkins T."/>
            <person name="Desany B."/>
            <person name="Mohiuddin M."/>
            <person name="Kodira C."/>
            <person name="Borodovsky M."/>
            <person name="Lomsadze A."/>
            <person name="Burns P."/>
            <person name="Jenkins J."/>
            <person name="Prochnik S."/>
            <person name="Shu S."/>
            <person name="Chapman J."/>
            <person name="Pitluck S."/>
            <person name="Schmutz J."/>
            <person name="Rokhsar D."/>
        </authorList>
    </citation>
    <scope>NUCLEOTIDE SEQUENCE</scope>
</reference>
<protein>
    <submittedName>
        <fullName evidence="1">Uncharacterized protein</fullName>
    </submittedName>
</protein>